<evidence type="ECO:0000313" key="2">
    <source>
        <dbReference type="EMBL" id="KAJ1354609.1"/>
    </source>
</evidence>
<accession>A0AAD5QM64</accession>
<evidence type="ECO:0000256" key="1">
    <source>
        <dbReference type="SAM" id="MobiDB-lite"/>
    </source>
</evidence>
<dbReference type="EMBL" id="JAHQIW010002128">
    <property type="protein sequence ID" value="KAJ1354609.1"/>
    <property type="molecule type" value="Genomic_DNA"/>
</dbReference>
<evidence type="ECO:0000313" key="3">
    <source>
        <dbReference type="Proteomes" id="UP001196413"/>
    </source>
</evidence>
<proteinExistence type="predicted"/>
<organism evidence="2 3">
    <name type="scientific">Parelaphostrongylus tenuis</name>
    <name type="common">Meningeal worm</name>
    <dbReference type="NCBI Taxonomy" id="148309"/>
    <lineage>
        <taxon>Eukaryota</taxon>
        <taxon>Metazoa</taxon>
        <taxon>Ecdysozoa</taxon>
        <taxon>Nematoda</taxon>
        <taxon>Chromadorea</taxon>
        <taxon>Rhabditida</taxon>
        <taxon>Rhabditina</taxon>
        <taxon>Rhabditomorpha</taxon>
        <taxon>Strongyloidea</taxon>
        <taxon>Metastrongylidae</taxon>
        <taxon>Parelaphostrongylus</taxon>
    </lineage>
</organism>
<keyword evidence="3" id="KW-1185">Reference proteome</keyword>
<feature type="compositionally biased region" description="Polar residues" evidence="1">
    <location>
        <begin position="42"/>
        <end position="56"/>
    </location>
</feature>
<dbReference type="AlphaFoldDB" id="A0AAD5QM64"/>
<protein>
    <submittedName>
        <fullName evidence="2">Uncharacterized protein</fullName>
    </submittedName>
</protein>
<gene>
    <name evidence="2" type="ORF">KIN20_011600</name>
</gene>
<feature type="region of interest" description="Disordered" evidence="1">
    <location>
        <begin position="1"/>
        <end position="56"/>
    </location>
</feature>
<reference evidence="2" key="1">
    <citation type="submission" date="2021-06" db="EMBL/GenBank/DDBJ databases">
        <title>Parelaphostrongylus tenuis whole genome reference sequence.</title>
        <authorList>
            <person name="Garwood T.J."/>
            <person name="Larsen P.A."/>
            <person name="Fountain-Jones N.M."/>
            <person name="Garbe J.R."/>
            <person name="Macchietto M.G."/>
            <person name="Kania S.A."/>
            <person name="Gerhold R.W."/>
            <person name="Richards J.E."/>
            <person name="Wolf T.M."/>
        </authorList>
    </citation>
    <scope>NUCLEOTIDE SEQUENCE</scope>
    <source>
        <strain evidence="2">MNPRO001-30</strain>
        <tissue evidence="2">Meninges</tissue>
    </source>
</reference>
<sequence>MVAQRPRKMAMVENQAQNVVRYKDKSYPKNPRGRSNQDETKSSTLSQSVQDDSTITETKIVVHRPNQNSGALAERRHDQYKANNLNLGRAKVYIVSLQDELHQAKIDIETQMNAVQIALDNYNIAADRLDSKTPLLEQIQTRVEAYTEKAIDPIDRARVHRTKLLKVLDKLERTTKTHTDAIIGPLSNLCNHIVKCQLQPYLLYQSQNSAGKLGNGTHSGEHLSTPCTHDL</sequence>
<name>A0AAD5QM64_PARTN</name>
<dbReference type="Proteomes" id="UP001196413">
    <property type="component" value="Unassembled WGS sequence"/>
</dbReference>
<comment type="caution">
    <text evidence="2">The sequence shown here is derived from an EMBL/GenBank/DDBJ whole genome shotgun (WGS) entry which is preliminary data.</text>
</comment>